<keyword evidence="2 5" id="KW-0812">Transmembrane</keyword>
<dbReference type="Pfam" id="PF01490">
    <property type="entry name" value="Aa_trans"/>
    <property type="match status" value="1"/>
</dbReference>
<dbReference type="PANTHER" id="PTHR22950">
    <property type="entry name" value="AMINO ACID TRANSPORTER"/>
    <property type="match status" value="1"/>
</dbReference>
<dbReference type="GO" id="GO:0015179">
    <property type="term" value="F:L-amino acid transmembrane transporter activity"/>
    <property type="evidence" value="ECO:0007669"/>
    <property type="project" value="TreeGrafter"/>
</dbReference>
<evidence type="ECO:0000256" key="1">
    <source>
        <dbReference type="ARBA" id="ARBA00004141"/>
    </source>
</evidence>
<protein>
    <recommendedName>
        <fullName evidence="6">Amino acid transporter transmembrane domain-containing protein</fullName>
    </recommendedName>
</protein>
<evidence type="ECO:0000256" key="2">
    <source>
        <dbReference type="ARBA" id="ARBA00022692"/>
    </source>
</evidence>
<name>A0A1B6L3S9_9HEMI</name>
<sequence length="485" mass="54715">MVNYERNAEIHRPSAFLLQKAEINTKLKSTELVALMLTDPGVCENQSSPSEKENGDICVTRRTTYFQTLFHLIKCHVGSGMFTVSDVFHYQSGLWIAPLLTVCLGIVCICDNHILANCTNEIRKRKQLCSYPTFPDTMEWAFKSGPKLFQQCSLTIREIAKGLNILTQLGCCIVYFIFISSSLQSLLQMLERHGIVMDEHLIIVIIFFPIVMTIFMFHLKFLTLFSVFASVFFFCAISLTLYISSSDLPPVTTRPTIAHWSQIPLFFGTSIYCFEGIVKTLPLHGETTQPDVQVRPFTVLVVILAVVGSLFVIIAFICFMKFVDDLATHNFNDQITFSFIQNYLCSEIVHLTIALGLLFSYTLQFHIALMLVWPELVREHGPARHTMLAELGVRLLLALCTFTAVEVVPTLGVFISLTGAVCGTLLALLLPPLCDLALHWDMKSRPWRHLFDFLSISLAVTGFFTGMFYTTLILIKGFPDEVPSR</sequence>
<evidence type="ECO:0000256" key="4">
    <source>
        <dbReference type="ARBA" id="ARBA00023136"/>
    </source>
</evidence>
<keyword evidence="4 5" id="KW-0472">Membrane</keyword>
<evidence type="ECO:0000313" key="7">
    <source>
        <dbReference type="EMBL" id="JAT18359.1"/>
    </source>
</evidence>
<dbReference type="PANTHER" id="PTHR22950:SF150">
    <property type="entry name" value="FI17861P1"/>
    <property type="match status" value="1"/>
</dbReference>
<feature type="transmembrane region" description="Helical" evidence="5">
    <location>
        <begin position="224"/>
        <end position="245"/>
    </location>
</feature>
<evidence type="ECO:0000256" key="3">
    <source>
        <dbReference type="ARBA" id="ARBA00022989"/>
    </source>
</evidence>
<dbReference type="AlphaFoldDB" id="A0A1B6L3S9"/>
<proteinExistence type="predicted"/>
<feature type="transmembrane region" description="Helical" evidence="5">
    <location>
        <begin position="200"/>
        <end position="217"/>
    </location>
</feature>
<dbReference type="InterPro" id="IPR013057">
    <property type="entry name" value="AA_transpt_TM"/>
</dbReference>
<evidence type="ECO:0000256" key="5">
    <source>
        <dbReference type="SAM" id="Phobius"/>
    </source>
</evidence>
<organism evidence="7">
    <name type="scientific">Graphocephala atropunctata</name>
    <dbReference type="NCBI Taxonomy" id="36148"/>
    <lineage>
        <taxon>Eukaryota</taxon>
        <taxon>Metazoa</taxon>
        <taxon>Ecdysozoa</taxon>
        <taxon>Arthropoda</taxon>
        <taxon>Hexapoda</taxon>
        <taxon>Insecta</taxon>
        <taxon>Pterygota</taxon>
        <taxon>Neoptera</taxon>
        <taxon>Paraneoptera</taxon>
        <taxon>Hemiptera</taxon>
        <taxon>Auchenorrhyncha</taxon>
        <taxon>Membracoidea</taxon>
        <taxon>Cicadellidae</taxon>
        <taxon>Cicadellinae</taxon>
        <taxon>Cicadellini</taxon>
        <taxon>Graphocephala</taxon>
    </lineage>
</organism>
<feature type="transmembrane region" description="Helical" evidence="5">
    <location>
        <begin position="163"/>
        <end position="180"/>
    </location>
</feature>
<comment type="subcellular location">
    <subcellularLocation>
        <location evidence="1">Membrane</location>
        <topology evidence="1">Multi-pass membrane protein</topology>
    </subcellularLocation>
</comment>
<feature type="transmembrane region" description="Helical" evidence="5">
    <location>
        <begin position="411"/>
        <end position="438"/>
    </location>
</feature>
<feature type="transmembrane region" description="Helical" evidence="5">
    <location>
        <begin position="348"/>
        <end position="373"/>
    </location>
</feature>
<reference evidence="7" key="1">
    <citation type="submission" date="2015-11" db="EMBL/GenBank/DDBJ databases">
        <title>De novo transcriptome assembly of four potential Pierce s Disease insect vectors from Arizona vineyards.</title>
        <authorList>
            <person name="Tassone E.E."/>
        </authorList>
    </citation>
    <scope>NUCLEOTIDE SEQUENCE</scope>
</reference>
<feature type="domain" description="Amino acid transporter transmembrane" evidence="6">
    <location>
        <begin position="62"/>
        <end position="475"/>
    </location>
</feature>
<feature type="transmembrane region" description="Helical" evidence="5">
    <location>
        <begin position="299"/>
        <end position="323"/>
    </location>
</feature>
<feature type="transmembrane region" description="Helical" evidence="5">
    <location>
        <begin position="95"/>
        <end position="116"/>
    </location>
</feature>
<dbReference type="EMBL" id="GEBQ01021618">
    <property type="protein sequence ID" value="JAT18359.1"/>
    <property type="molecule type" value="Transcribed_RNA"/>
</dbReference>
<feature type="transmembrane region" description="Helical" evidence="5">
    <location>
        <begin position="257"/>
        <end position="278"/>
    </location>
</feature>
<keyword evidence="3 5" id="KW-1133">Transmembrane helix</keyword>
<gene>
    <name evidence="7" type="ORF">g.16706</name>
</gene>
<evidence type="ECO:0000259" key="6">
    <source>
        <dbReference type="Pfam" id="PF01490"/>
    </source>
</evidence>
<dbReference type="Gene3D" id="1.20.1740.10">
    <property type="entry name" value="Amino acid/polyamine transporter I"/>
    <property type="match status" value="1"/>
</dbReference>
<accession>A0A1B6L3S9</accession>
<feature type="transmembrane region" description="Helical" evidence="5">
    <location>
        <begin position="450"/>
        <end position="475"/>
    </location>
</feature>
<dbReference type="GO" id="GO:0005774">
    <property type="term" value="C:vacuolar membrane"/>
    <property type="evidence" value="ECO:0007669"/>
    <property type="project" value="TreeGrafter"/>
</dbReference>